<dbReference type="SUPFAM" id="SSF55347">
    <property type="entry name" value="Glyceraldehyde-3-phosphate dehydrogenase-like, C-terminal domain"/>
    <property type="match status" value="1"/>
</dbReference>
<dbReference type="InterPro" id="IPR036291">
    <property type="entry name" value="NAD(P)-bd_dom_sf"/>
</dbReference>
<dbReference type="InterPro" id="IPR051317">
    <property type="entry name" value="Gfo/Idh/MocA_oxidoreduct"/>
</dbReference>
<dbReference type="AlphaFoldDB" id="A0A2P5GU33"/>
<proteinExistence type="predicted"/>
<dbReference type="Gene3D" id="3.40.50.720">
    <property type="entry name" value="NAD(P)-binding Rossmann-like Domain"/>
    <property type="match status" value="1"/>
</dbReference>
<dbReference type="SUPFAM" id="SSF51735">
    <property type="entry name" value="NAD(P)-binding Rossmann-fold domains"/>
    <property type="match status" value="1"/>
</dbReference>
<evidence type="ECO:0000313" key="5">
    <source>
        <dbReference type="Proteomes" id="UP000237073"/>
    </source>
</evidence>
<dbReference type="EMBL" id="PQGD01000003">
    <property type="protein sequence ID" value="POP50080.1"/>
    <property type="molecule type" value="Genomic_DNA"/>
</dbReference>
<dbReference type="PANTHER" id="PTHR43708:SF7">
    <property type="entry name" value="OXIDOREDUCTASE"/>
    <property type="match status" value="1"/>
</dbReference>
<dbReference type="OrthoDB" id="9774191at2"/>
<reference evidence="5 6" key="1">
    <citation type="submission" date="2018-01" db="EMBL/GenBank/DDBJ databases">
        <title>Superficieibacter electus gen. nov., sp. nov., an extended-spectrum beta-lactamase possessing member of the Enterobacteriaceae family, isolated from intensive care unit surfaces.</title>
        <authorList>
            <person name="Potter R.F."/>
            <person name="D'Souza A.W."/>
        </authorList>
    </citation>
    <scope>NUCLEOTIDE SEQUENCE [LARGE SCALE GENOMIC DNA]</scope>
    <source>
        <strain evidence="4 6">BP-1</strain>
        <strain evidence="3 5">BP-2</strain>
    </source>
</reference>
<dbReference type="InterPro" id="IPR004104">
    <property type="entry name" value="Gfo/Idh/MocA-like_OxRdtase_C"/>
</dbReference>
<dbReference type="PANTHER" id="PTHR43708">
    <property type="entry name" value="CONSERVED EXPRESSED OXIDOREDUCTASE (EUROFUNG)"/>
    <property type="match status" value="1"/>
</dbReference>
<evidence type="ECO:0000259" key="1">
    <source>
        <dbReference type="Pfam" id="PF01408"/>
    </source>
</evidence>
<name>A0A2P5GU33_9ENTR</name>
<accession>A0A2P5GU33</accession>
<evidence type="ECO:0000313" key="4">
    <source>
        <dbReference type="EMBL" id="POP50080.1"/>
    </source>
</evidence>
<dbReference type="EMBL" id="PQGE01000002">
    <property type="protein sequence ID" value="POP47234.1"/>
    <property type="molecule type" value="Genomic_DNA"/>
</dbReference>
<dbReference type="Proteomes" id="UP000247005">
    <property type="component" value="Unassembled WGS sequence"/>
</dbReference>
<dbReference type="RefSeq" id="WP_103674625.1">
    <property type="nucleotide sequence ID" value="NZ_PQGD01000003.1"/>
</dbReference>
<dbReference type="GO" id="GO:0000166">
    <property type="term" value="F:nucleotide binding"/>
    <property type="evidence" value="ECO:0007669"/>
    <property type="project" value="InterPro"/>
</dbReference>
<organism evidence="4 6">
    <name type="scientific">Superficieibacter electus</name>
    <dbReference type="NCBI Taxonomy" id="2022662"/>
    <lineage>
        <taxon>Bacteria</taxon>
        <taxon>Pseudomonadati</taxon>
        <taxon>Pseudomonadota</taxon>
        <taxon>Gammaproteobacteria</taxon>
        <taxon>Enterobacterales</taxon>
        <taxon>Enterobacteriaceae</taxon>
        <taxon>Superficieibacter</taxon>
    </lineage>
</organism>
<dbReference type="Pfam" id="PF01408">
    <property type="entry name" value="GFO_IDH_MocA"/>
    <property type="match status" value="1"/>
</dbReference>
<keyword evidence="5" id="KW-1185">Reference proteome</keyword>
<gene>
    <name evidence="4" type="ORF">CHU32_04660</name>
    <name evidence="3" type="ORF">CHU33_03110</name>
</gene>
<evidence type="ECO:0000259" key="2">
    <source>
        <dbReference type="Pfam" id="PF02894"/>
    </source>
</evidence>
<evidence type="ECO:0000313" key="6">
    <source>
        <dbReference type="Proteomes" id="UP000247005"/>
    </source>
</evidence>
<dbReference type="Pfam" id="PF02894">
    <property type="entry name" value="GFO_IDH_MocA_C"/>
    <property type="match status" value="1"/>
</dbReference>
<dbReference type="Gene3D" id="3.30.360.10">
    <property type="entry name" value="Dihydrodipicolinate Reductase, domain 2"/>
    <property type="match status" value="1"/>
</dbReference>
<sequence>MLKIAFVGYGNSVRNYHLPYLVNVNEIVVKKIFRREQDRINDMKAEAWYPDVEFTSQIKNIYLDDEIELIVVNTHVDTHAEYAIGALKHGKNVLVEKPFAHNAEEARRIFALAEEKGLIVMANQNRRYDGDFLTLKKVIDSGKLGNIVEIQSHYDYFNPVAVKPGFGMLYGLAVHTLDQMWSIFGQPDRVVYDVRSFYYPGEGDDFVDIDLFYGGTKVTIKCSQFVKKEFPKFVVHGDKGSFIKYSSGHQVKNPHGPTVVNFSPEEEKQWGELYYRDEHGQDRLEKVPSEVTDYGLLYRALYQSIRTGAAKPVRDDEVLGVMQLLEQGVAHARSQKAEA</sequence>
<comment type="caution">
    <text evidence="4">The sequence shown here is derived from an EMBL/GenBank/DDBJ whole genome shotgun (WGS) entry which is preliminary data.</text>
</comment>
<feature type="domain" description="Gfo/Idh/MocA-like oxidoreductase N-terminal" evidence="1">
    <location>
        <begin position="2"/>
        <end position="123"/>
    </location>
</feature>
<dbReference type="Proteomes" id="UP000237073">
    <property type="component" value="Unassembled WGS sequence"/>
</dbReference>
<evidence type="ECO:0000313" key="3">
    <source>
        <dbReference type="EMBL" id="POP47234.1"/>
    </source>
</evidence>
<protein>
    <submittedName>
        <fullName evidence="4">Oxidoreductase</fullName>
    </submittedName>
</protein>
<dbReference type="InterPro" id="IPR000683">
    <property type="entry name" value="Gfo/Idh/MocA-like_OxRdtase_N"/>
</dbReference>
<feature type="domain" description="Gfo/Idh/MocA-like oxidoreductase C-terminal" evidence="2">
    <location>
        <begin position="136"/>
        <end position="334"/>
    </location>
</feature>